<gene>
    <name evidence="2" type="ORF">MEDL_3239</name>
</gene>
<evidence type="ECO:0000313" key="3">
    <source>
        <dbReference type="Proteomes" id="UP000683360"/>
    </source>
</evidence>
<dbReference type="EMBL" id="CAJPWZ010000185">
    <property type="protein sequence ID" value="CAG2187800.1"/>
    <property type="molecule type" value="Genomic_DNA"/>
</dbReference>
<keyword evidence="1" id="KW-0175">Coiled coil</keyword>
<feature type="coiled-coil region" evidence="1">
    <location>
        <begin position="92"/>
        <end position="182"/>
    </location>
</feature>
<evidence type="ECO:0000313" key="2">
    <source>
        <dbReference type="EMBL" id="CAG2187800.1"/>
    </source>
</evidence>
<dbReference type="PANTHER" id="PTHR24024">
    <property type="entry name" value="PULMONARY SURFACTANT-ASSOCIATED PROTEIN A"/>
    <property type="match status" value="1"/>
</dbReference>
<dbReference type="SUPFAM" id="SSF90257">
    <property type="entry name" value="Myosin rod fragments"/>
    <property type="match status" value="1"/>
</dbReference>
<protein>
    <submittedName>
        <fullName evidence="2">Uncharacterized protein</fullName>
    </submittedName>
</protein>
<keyword evidence="3" id="KW-1185">Reference proteome</keyword>
<reference evidence="2" key="1">
    <citation type="submission" date="2021-03" db="EMBL/GenBank/DDBJ databases">
        <authorList>
            <person name="Bekaert M."/>
        </authorList>
    </citation>
    <scope>NUCLEOTIDE SEQUENCE</scope>
</reference>
<comment type="caution">
    <text evidence="2">The sequence shown here is derived from an EMBL/GenBank/DDBJ whole genome shotgun (WGS) entry which is preliminary data.</text>
</comment>
<dbReference type="GO" id="GO:0005615">
    <property type="term" value="C:extracellular space"/>
    <property type="evidence" value="ECO:0007669"/>
    <property type="project" value="TreeGrafter"/>
</dbReference>
<organism evidence="2 3">
    <name type="scientific">Mytilus edulis</name>
    <name type="common">Blue mussel</name>
    <dbReference type="NCBI Taxonomy" id="6550"/>
    <lineage>
        <taxon>Eukaryota</taxon>
        <taxon>Metazoa</taxon>
        <taxon>Spiralia</taxon>
        <taxon>Lophotrochozoa</taxon>
        <taxon>Mollusca</taxon>
        <taxon>Bivalvia</taxon>
        <taxon>Autobranchia</taxon>
        <taxon>Pteriomorphia</taxon>
        <taxon>Mytilida</taxon>
        <taxon>Mytiloidea</taxon>
        <taxon>Mytilidae</taxon>
        <taxon>Mytilinae</taxon>
        <taxon>Mytilus</taxon>
    </lineage>
</organism>
<sequence>MEYSARFGGPSDFLCLPNNPELSNLTTAGVSHLFGTEYEEKYYKQMLSTKIFPAHNSSLGYFIVLQYVLAAVLGHADQKRLLLNDPDIVGQINQMAKNVQSLTQQVSQLTTSLNNAKSDLETQKQKSADSTHQVAQLTNSLNDVKSELAVQKQKSADSTHQVAQLANSLNDVKSELAVQKQKSAGYTAGQHVNEYSARFGGPSDYLCLPNNPELSNLTTAGDSHLYGTEYEERTLRTDAINEDIPCAVCKSVNTHTSIMIPGRENCYQGWKKEYNGLLASDHFGHSASSYICVDKQPEYVSGGQENKSGRSLYFTSTRCGSLSCPPYKDNQAVNCVVCSQ</sequence>
<evidence type="ECO:0000256" key="1">
    <source>
        <dbReference type="SAM" id="Coils"/>
    </source>
</evidence>
<dbReference type="Gene3D" id="1.20.1480.30">
    <property type="entry name" value="Designed four-helix bundle protein"/>
    <property type="match status" value="1"/>
</dbReference>
<dbReference type="AlphaFoldDB" id="A0A8S3PZD5"/>
<name>A0A8S3PZD5_MYTED</name>
<dbReference type="Proteomes" id="UP000683360">
    <property type="component" value="Unassembled WGS sequence"/>
</dbReference>
<accession>A0A8S3PZD5</accession>
<dbReference type="OrthoDB" id="6127486at2759"/>
<dbReference type="PANTHER" id="PTHR24024:SF18">
    <property type="entry name" value="SHORT-CHAIN COLLAGEN C4-LIKE"/>
    <property type="match status" value="1"/>
</dbReference>
<proteinExistence type="predicted"/>
<dbReference type="InterPro" id="IPR051077">
    <property type="entry name" value="Ca-dependent_lectin"/>
</dbReference>